<comment type="caution">
    <text evidence="2">The sequence shown here is derived from an EMBL/GenBank/DDBJ whole genome shotgun (WGS) entry which is preliminary data.</text>
</comment>
<evidence type="ECO:0000313" key="2">
    <source>
        <dbReference type="EMBL" id="HAN27051.1"/>
    </source>
</evidence>
<dbReference type="AlphaFoldDB" id="A0A3C1KKC1"/>
<reference evidence="2 3" key="1">
    <citation type="journal article" date="2018" name="Nat. Biotechnol.">
        <title>A standardized bacterial taxonomy based on genome phylogeny substantially revises the tree of life.</title>
        <authorList>
            <person name="Parks D.H."/>
            <person name="Chuvochina M."/>
            <person name="Waite D.W."/>
            <person name="Rinke C."/>
            <person name="Skarshewski A."/>
            <person name="Chaumeil P.A."/>
            <person name="Hugenholtz P."/>
        </authorList>
    </citation>
    <scope>NUCLEOTIDE SEQUENCE [LARGE SCALE GENOMIC DNA]</scope>
    <source>
        <strain evidence="2">UBA9158</strain>
    </source>
</reference>
<gene>
    <name evidence="2" type="ORF">DCP75_04905</name>
</gene>
<dbReference type="EMBL" id="DMND01000071">
    <property type="protein sequence ID" value="HAN27051.1"/>
    <property type="molecule type" value="Genomic_DNA"/>
</dbReference>
<protein>
    <submittedName>
        <fullName evidence="2">Uncharacterized protein</fullName>
    </submittedName>
</protein>
<name>A0A3C1KKC1_9GAMM</name>
<keyword evidence="1" id="KW-0732">Signal</keyword>
<organism evidence="2 3">
    <name type="scientific">Haliea salexigens</name>
    <dbReference type="NCBI Taxonomy" id="287487"/>
    <lineage>
        <taxon>Bacteria</taxon>
        <taxon>Pseudomonadati</taxon>
        <taxon>Pseudomonadota</taxon>
        <taxon>Gammaproteobacteria</taxon>
        <taxon>Cellvibrionales</taxon>
        <taxon>Halieaceae</taxon>
        <taxon>Haliea</taxon>
    </lineage>
</organism>
<feature type="signal peptide" evidence="1">
    <location>
        <begin position="1"/>
        <end position="22"/>
    </location>
</feature>
<dbReference type="Proteomes" id="UP000259273">
    <property type="component" value="Unassembled WGS sequence"/>
</dbReference>
<accession>A0A3C1KKC1</accession>
<dbReference type="STRING" id="1121937.GCA_000423125_01003"/>
<feature type="chain" id="PRO_5017695593" evidence="1">
    <location>
        <begin position="23"/>
        <end position="108"/>
    </location>
</feature>
<evidence type="ECO:0000256" key="1">
    <source>
        <dbReference type="SAM" id="SignalP"/>
    </source>
</evidence>
<evidence type="ECO:0000313" key="3">
    <source>
        <dbReference type="Proteomes" id="UP000259273"/>
    </source>
</evidence>
<proteinExistence type="predicted"/>
<sequence length="108" mass="11493">MKTFNAWVLSCTLMGLTGAALASDNSADLAACKAGVEAALGAEGRTKLVGIKRRRGPDQLRLAVIPGEGERFIVHCLVDERGPRFLDRDGVALQLGEFLGENPVSMQP</sequence>